<sequence>MLIFTSLSSRNTANNCVSLIRGSHINSTACRLVSLSPHARSPNVWRRVGAAALGRDEDPLLSGRPAFAGSVQRGSGGTDKEAGRTSDSPGVFHKLAEKFGFPIPDDRLSGGGVKLSLLKQMCQKQHIFSVIFLTHLL</sequence>
<keyword evidence="3" id="KW-1185">Reference proteome</keyword>
<comment type="caution">
    <text evidence="2">The sequence shown here is derived from an EMBL/GenBank/DDBJ whole genome shotgun (WGS) entry which is preliminary data.</text>
</comment>
<name>A0ABV0YK04_9TELE</name>
<organism evidence="2 3">
    <name type="scientific">Ameca splendens</name>
    <dbReference type="NCBI Taxonomy" id="208324"/>
    <lineage>
        <taxon>Eukaryota</taxon>
        <taxon>Metazoa</taxon>
        <taxon>Chordata</taxon>
        <taxon>Craniata</taxon>
        <taxon>Vertebrata</taxon>
        <taxon>Euteleostomi</taxon>
        <taxon>Actinopterygii</taxon>
        <taxon>Neopterygii</taxon>
        <taxon>Teleostei</taxon>
        <taxon>Neoteleostei</taxon>
        <taxon>Acanthomorphata</taxon>
        <taxon>Ovalentaria</taxon>
        <taxon>Atherinomorphae</taxon>
        <taxon>Cyprinodontiformes</taxon>
        <taxon>Goodeidae</taxon>
        <taxon>Ameca</taxon>
    </lineage>
</organism>
<accession>A0ABV0YK04</accession>
<proteinExistence type="predicted"/>
<evidence type="ECO:0000313" key="2">
    <source>
        <dbReference type="EMBL" id="MEQ2294052.1"/>
    </source>
</evidence>
<evidence type="ECO:0000256" key="1">
    <source>
        <dbReference type="SAM" id="MobiDB-lite"/>
    </source>
</evidence>
<gene>
    <name evidence="2" type="ORF">AMECASPLE_039845</name>
</gene>
<protein>
    <submittedName>
        <fullName evidence="2">Uncharacterized protein</fullName>
    </submittedName>
</protein>
<reference evidence="2 3" key="1">
    <citation type="submission" date="2021-06" db="EMBL/GenBank/DDBJ databases">
        <authorList>
            <person name="Palmer J.M."/>
        </authorList>
    </citation>
    <scope>NUCLEOTIDE SEQUENCE [LARGE SCALE GENOMIC DNA]</scope>
    <source>
        <strain evidence="2 3">AS_MEX2019</strain>
        <tissue evidence="2">Muscle</tissue>
    </source>
</reference>
<feature type="region of interest" description="Disordered" evidence="1">
    <location>
        <begin position="64"/>
        <end position="87"/>
    </location>
</feature>
<dbReference type="Proteomes" id="UP001469553">
    <property type="component" value="Unassembled WGS sequence"/>
</dbReference>
<dbReference type="EMBL" id="JAHRIP010037491">
    <property type="protein sequence ID" value="MEQ2294052.1"/>
    <property type="molecule type" value="Genomic_DNA"/>
</dbReference>
<evidence type="ECO:0000313" key="3">
    <source>
        <dbReference type="Proteomes" id="UP001469553"/>
    </source>
</evidence>